<protein>
    <submittedName>
        <fullName evidence="2">Uncharacterized protein</fullName>
    </submittedName>
</protein>
<sequence>MHCTRCLLFGHGNISCNGCAHCRKCSGYHDTDRTPSSSSPTPHSPLHTKNLTSGPTLAPRPTTFQASLTAPILDPIPAPTKPLSPIISVVPLTAQSPSPKAQRTCHHHKPHHTVTPHRTTRPSVIPKGAYRTDITDAGEFVPQPAAQQPLPSLGSAGRTGSLVKQEAAYFY</sequence>
<dbReference type="Proteomes" id="UP000324222">
    <property type="component" value="Unassembled WGS sequence"/>
</dbReference>
<reference evidence="2 3" key="1">
    <citation type="submission" date="2019-05" db="EMBL/GenBank/DDBJ databases">
        <title>Another draft genome of Portunus trituberculatus and its Hox gene families provides insights of decapod evolution.</title>
        <authorList>
            <person name="Jeong J.-H."/>
            <person name="Song I."/>
            <person name="Kim S."/>
            <person name="Choi T."/>
            <person name="Kim D."/>
            <person name="Ryu S."/>
            <person name="Kim W."/>
        </authorList>
    </citation>
    <scope>NUCLEOTIDE SEQUENCE [LARGE SCALE GENOMIC DNA]</scope>
    <source>
        <tissue evidence="2">Muscle</tissue>
    </source>
</reference>
<accession>A0A5B7EPF0</accession>
<evidence type="ECO:0000313" key="2">
    <source>
        <dbReference type="EMBL" id="MPC34813.1"/>
    </source>
</evidence>
<keyword evidence="3" id="KW-1185">Reference proteome</keyword>
<dbReference type="AlphaFoldDB" id="A0A5B7EPF0"/>
<gene>
    <name evidence="2" type="ORF">E2C01_028215</name>
</gene>
<feature type="region of interest" description="Disordered" evidence="1">
    <location>
        <begin position="97"/>
        <end position="125"/>
    </location>
</feature>
<name>A0A5B7EPF0_PORTR</name>
<dbReference type="EMBL" id="VSRR010003137">
    <property type="protein sequence ID" value="MPC34813.1"/>
    <property type="molecule type" value="Genomic_DNA"/>
</dbReference>
<proteinExistence type="predicted"/>
<feature type="compositionally biased region" description="Basic residues" evidence="1">
    <location>
        <begin position="103"/>
        <end position="120"/>
    </location>
</feature>
<comment type="caution">
    <text evidence="2">The sequence shown here is derived from an EMBL/GenBank/DDBJ whole genome shotgun (WGS) entry which is preliminary data.</text>
</comment>
<feature type="compositionally biased region" description="Low complexity" evidence="1">
    <location>
        <begin position="34"/>
        <end position="48"/>
    </location>
</feature>
<evidence type="ECO:0000256" key="1">
    <source>
        <dbReference type="SAM" id="MobiDB-lite"/>
    </source>
</evidence>
<feature type="region of interest" description="Disordered" evidence="1">
    <location>
        <begin position="30"/>
        <end position="62"/>
    </location>
</feature>
<evidence type="ECO:0000313" key="3">
    <source>
        <dbReference type="Proteomes" id="UP000324222"/>
    </source>
</evidence>
<organism evidence="2 3">
    <name type="scientific">Portunus trituberculatus</name>
    <name type="common">Swimming crab</name>
    <name type="synonym">Neptunus trituberculatus</name>
    <dbReference type="NCBI Taxonomy" id="210409"/>
    <lineage>
        <taxon>Eukaryota</taxon>
        <taxon>Metazoa</taxon>
        <taxon>Ecdysozoa</taxon>
        <taxon>Arthropoda</taxon>
        <taxon>Crustacea</taxon>
        <taxon>Multicrustacea</taxon>
        <taxon>Malacostraca</taxon>
        <taxon>Eumalacostraca</taxon>
        <taxon>Eucarida</taxon>
        <taxon>Decapoda</taxon>
        <taxon>Pleocyemata</taxon>
        <taxon>Brachyura</taxon>
        <taxon>Eubrachyura</taxon>
        <taxon>Portunoidea</taxon>
        <taxon>Portunidae</taxon>
        <taxon>Portuninae</taxon>
        <taxon>Portunus</taxon>
    </lineage>
</organism>